<sequence length="474" mass="53405">MIKQNYTCTLLSDIVLNASLATDGNMETLNFIPGANFLGIVAAGIYQNHIDFAFDILHSDKVLFGNAYISNKENVSIPMPFSLFKAKTGTGPTYIHHAISGDKDNELRKKGIQLKQERAGFLLSDNTIIKNLKKNFSLKSKQDRNTRKSEDTKMFGMESIESGQMFSFSIEYATEQLKNIVEKYLIGNKFIGKSKSAQYGSVDIQPEIDITLKTFENNTYTLVYAVSNLCFLDEKFGYPTFKPEAKDLGIEGGEICWELSQIRSKTLSTWNFKRGTDNAQRHCIEAGSVFYIKGGKPRIITKPLGEYINEGYGKVIYNPWFLNANSDGTILNELTESKPDEFKNDNKPITTALGKFLKNKQEQRSIDLSRAIKIHELVYANGKDNLKAISSSQWGEIRAKATNISEIENLKAELFTDKTGFLCHGVSAEKYWDKNKNRETFKSDFDSLSKHGTAAIAKYAAEMAKESIKQKNKR</sequence>
<proteinExistence type="predicted"/>
<gene>
    <name evidence="1" type="ORF">ACFOOI_03795</name>
</gene>
<reference evidence="2" key="1">
    <citation type="journal article" date="2019" name="Int. J. Syst. Evol. Microbiol.">
        <title>The Global Catalogue of Microorganisms (GCM) 10K type strain sequencing project: providing services to taxonomists for standard genome sequencing and annotation.</title>
        <authorList>
            <consortium name="The Broad Institute Genomics Platform"/>
            <consortium name="The Broad Institute Genome Sequencing Center for Infectious Disease"/>
            <person name="Wu L."/>
            <person name="Ma J."/>
        </authorList>
    </citation>
    <scope>NUCLEOTIDE SEQUENCE [LARGE SCALE GENOMIC DNA]</scope>
    <source>
        <strain evidence="2">CECT 7956</strain>
    </source>
</reference>
<protein>
    <recommendedName>
        <fullName evidence="3">CRISPR-associated protein Csx10</fullName>
    </recommendedName>
</protein>
<accession>A0ABV7YU86</accession>
<comment type="caution">
    <text evidence="1">The sequence shown here is derived from an EMBL/GenBank/DDBJ whole genome shotgun (WGS) entry which is preliminary data.</text>
</comment>
<dbReference type="EMBL" id="JBHRYQ010000001">
    <property type="protein sequence ID" value="MFC3809768.1"/>
    <property type="molecule type" value="Genomic_DNA"/>
</dbReference>
<evidence type="ECO:0000313" key="1">
    <source>
        <dbReference type="EMBL" id="MFC3809768.1"/>
    </source>
</evidence>
<keyword evidence="2" id="KW-1185">Reference proteome</keyword>
<dbReference type="RefSeq" id="WP_379835242.1">
    <property type="nucleotide sequence ID" value="NZ_JBHRYQ010000001.1"/>
</dbReference>
<name>A0ABV7YU86_9BACT</name>
<evidence type="ECO:0008006" key="3">
    <source>
        <dbReference type="Google" id="ProtNLM"/>
    </source>
</evidence>
<dbReference type="Proteomes" id="UP001595616">
    <property type="component" value="Unassembled WGS sequence"/>
</dbReference>
<organism evidence="1 2">
    <name type="scientific">Lacihabitans lacunae</name>
    <dbReference type="NCBI Taxonomy" id="1028214"/>
    <lineage>
        <taxon>Bacteria</taxon>
        <taxon>Pseudomonadati</taxon>
        <taxon>Bacteroidota</taxon>
        <taxon>Cytophagia</taxon>
        <taxon>Cytophagales</taxon>
        <taxon>Leadbetterellaceae</taxon>
        <taxon>Lacihabitans</taxon>
    </lineage>
</organism>
<evidence type="ECO:0000313" key="2">
    <source>
        <dbReference type="Proteomes" id="UP001595616"/>
    </source>
</evidence>